<evidence type="ECO:0000313" key="2">
    <source>
        <dbReference type="EMBL" id="MBK7956095.1"/>
    </source>
</evidence>
<accession>A0A935W8E1</accession>
<proteinExistence type="predicted"/>
<dbReference type="EMBL" id="JADJOT010000011">
    <property type="protein sequence ID" value="MBK7956095.1"/>
    <property type="molecule type" value="Genomic_DNA"/>
</dbReference>
<feature type="region of interest" description="Disordered" evidence="1">
    <location>
        <begin position="156"/>
        <end position="180"/>
    </location>
</feature>
<sequence>MNMYIVDDPALALITRFVGDSLDSNRSDADFFRQQVEAIAEYVERFPPDERDMRALVWVEAHARHYRQEWQKQAAIDILAEKRCPDCPLLGGDEQMPCAIHDQWLTLLGRYAANDLSSYDYVEQSLALLTAHKVWLKVSQARQPLRCACPADVNLPSAASTPSGEPPIGNSDSSMTRSFR</sequence>
<evidence type="ECO:0000256" key="1">
    <source>
        <dbReference type="SAM" id="MobiDB-lite"/>
    </source>
</evidence>
<feature type="compositionally biased region" description="Polar residues" evidence="1">
    <location>
        <begin position="170"/>
        <end position="180"/>
    </location>
</feature>
<reference evidence="2 3" key="1">
    <citation type="submission" date="2020-10" db="EMBL/GenBank/DDBJ databases">
        <title>Connecting structure to function with the recovery of over 1000 high-quality activated sludge metagenome-assembled genomes encoding full-length rRNA genes using long-read sequencing.</title>
        <authorList>
            <person name="Singleton C.M."/>
            <person name="Petriglieri F."/>
            <person name="Kristensen J.M."/>
            <person name="Kirkegaard R.H."/>
            <person name="Michaelsen T.Y."/>
            <person name="Andersen M.H."/>
            <person name="Karst S.M."/>
            <person name="Dueholm M.S."/>
            <person name="Nielsen P.H."/>
            <person name="Albertsen M."/>
        </authorList>
    </citation>
    <scope>NUCLEOTIDE SEQUENCE [LARGE SCALE GENOMIC DNA]</scope>
    <source>
        <strain evidence="2">Fred_18-Q3-R57-64_BAT3C.720</strain>
    </source>
</reference>
<dbReference type="AlphaFoldDB" id="A0A935W8E1"/>
<protein>
    <submittedName>
        <fullName evidence="2">Uncharacterized protein</fullName>
    </submittedName>
</protein>
<organism evidence="2 3">
    <name type="scientific">Candidatus Accumulibacter affinis</name>
    <dbReference type="NCBI Taxonomy" id="2954384"/>
    <lineage>
        <taxon>Bacteria</taxon>
        <taxon>Pseudomonadati</taxon>
        <taxon>Pseudomonadota</taxon>
        <taxon>Betaproteobacteria</taxon>
        <taxon>Candidatus Accumulibacter</taxon>
    </lineage>
</organism>
<dbReference type="Proteomes" id="UP000706151">
    <property type="component" value="Unassembled WGS sequence"/>
</dbReference>
<gene>
    <name evidence="2" type="ORF">IPK02_20280</name>
</gene>
<evidence type="ECO:0000313" key="3">
    <source>
        <dbReference type="Proteomes" id="UP000706151"/>
    </source>
</evidence>
<name>A0A935W8E1_9PROT</name>
<comment type="caution">
    <text evidence="2">The sequence shown here is derived from an EMBL/GenBank/DDBJ whole genome shotgun (WGS) entry which is preliminary data.</text>
</comment>